<feature type="transmembrane region" description="Helical" evidence="1">
    <location>
        <begin position="141"/>
        <end position="159"/>
    </location>
</feature>
<keyword evidence="1" id="KW-0472">Membrane</keyword>
<feature type="transmembrane region" description="Helical" evidence="1">
    <location>
        <begin position="87"/>
        <end position="110"/>
    </location>
</feature>
<accession>A0A8T4KTW9</accession>
<feature type="transmembrane region" description="Helical" evidence="1">
    <location>
        <begin position="58"/>
        <end position="75"/>
    </location>
</feature>
<protein>
    <recommendedName>
        <fullName evidence="4">DUF2269 family protein</fullName>
    </recommendedName>
</protein>
<organism evidence="2 3">
    <name type="scientific">Candidatus Iainarchaeum sp</name>
    <dbReference type="NCBI Taxonomy" id="3101447"/>
    <lineage>
        <taxon>Archaea</taxon>
        <taxon>Candidatus Iainarchaeota</taxon>
        <taxon>Candidatus Iainarchaeia</taxon>
        <taxon>Candidatus Iainarchaeales</taxon>
        <taxon>Candidatus Iainarchaeaceae</taxon>
        <taxon>Candidatus Iainarchaeum</taxon>
    </lineage>
</organism>
<keyword evidence="1" id="KW-0812">Transmembrane</keyword>
<reference evidence="2" key="1">
    <citation type="submission" date="2021-03" db="EMBL/GenBank/DDBJ databases">
        <authorList>
            <person name="Jaffe A."/>
        </authorList>
    </citation>
    <scope>NUCLEOTIDE SEQUENCE</scope>
    <source>
        <strain evidence="2">RIFCSPLOWO2_01_FULL_43_13</strain>
    </source>
</reference>
<dbReference type="EMBL" id="JAGVWB010000028">
    <property type="protein sequence ID" value="MBS3058538.1"/>
    <property type="molecule type" value="Genomic_DNA"/>
</dbReference>
<evidence type="ECO:0000313" key="3">
    <source>
        <dbReference type="Proteomes" id="UP000680185"/>
    </source>
</evidence>
<reference evidence="2" key="2">
    <citation type="submission" date="2021-05" db="EMBL/GenBank/DDBJ databases">
        <title>Protein family content uncovers lineage relationships and bacterial pathway maintenance mechanisms in DPANN archaea.</title>
        <authorList>
            <person name="Castelle C.J."/>
            <person name="Meheust R."/>
            <person name="Jaffe A.L."/>
            <person name="Seitz K."/>
            <person name="Gong X."/>
            <person name="Baker B.J."/>
            <person name="Banfield J.F."/>
        </authorList>
    </citation>
    <scope>NUCLEOTIDE SEQUENCE</scope>
    <source>
        <strain evidence="2">RIFCSPLOWO2_01_FULL_43_13</strain>
    </source>
</reference>
<proteinExistence type="predicted"/>
<comment type="caution">
    <text evidence="2">The sequence shown here is derived from an EMBL/GenBank/DDBJ whole genome shotgun (WGS) entry which is preliminary data.</text>
</comment>
<feature type="transmembrane region" description="Helical" evidence="1">
    <location>
        <begin position="165"/>
        <end position="183"/>
    </location>
</feature>
<dbReference type="Proteomes" id="UP000680185">
    <property type="component" value="Unassembled WGS sequence"/>
</dbReference>
<evidence type="ECO:0008006" key="4">
    <source>
        <dbReference type="Google" id="ProtNLM"/>
    </source>
</evidence>
<sequence>MTAAIGIVTFLHIISAIFMAWPLYALITVNERPKVGAILGDKVDDFMEGIIKKQAGRCYIFQITALITGLYLWSYGNYGLTLSVPNLLMLGKLLGLFILMGLLSYVVFFVQPKIDNLFVELKKGSDVGSKINALRLKRKKFAATCLFVLLAIIIFAVQIREPLSLIMNAILIVLVALFSYRVYKTNIQYGWV</sequence>
<dbReference type="AlphaFoldDB" id="A0A8T4KTW9"/>
<feature type="transmembrane region" description="Helical" evidence="1">
    <location>
        <begin position="6"/>
        <end position="27"/>
    </location>
</feature>
<evidence type="ECO:0000256" key="1">
    <source>
        <dbReference type="SAM" id="Phobius"/>
    </source>
</evidence>
<gene>
    <name evidence="2" type="ORF">J4478_04010</name>
</gene>
<name>A0A8T4KTW9_9ARCH</name>
<keyword evidence="1" id="KW-1133">Transmembrane helix</keyword>
<evidence type="ECO:0000313" key="2">
    <source>
        <dbReference type="EMBL" id="MBS3058538.1"/>
    </source>
</evidence>